<evidence type="ECO:0000313" key="2">
    <source>
        <dbReference type="EMBL" id="QHK18462.1"/>
    </source>
</evidence>
<evidence type="ECO:0000259" key="1">
    <source>
        <dbReference type="PROSITE" id="PS50911"/>
    </source>
</evidence>
<dbReference type="PANTHER" id="PTHR37423:SF2">
    <property type="entry name" value="MEMBRANE-BOUND LYTIC MUREIN TRANSGLYCOSYLASE C"/>
    <property type="match status" value="1"/>
</dbReference>
<dbReference type="Gene3D" id="3.90.1720.10">
    <property type="entry name" value="endopeptidase domain like (from Nostoc punctiforme)"/>
    <property type="match status" value="1"/>
</dbReference>
<dbReference type="InterPro" id="IPR038765">
    <property type="entry name" value="Papain-like_cys_pep_sf"/>
</dbReference>
<feature type="domain" description="Peptidase C51" evidence="1">
    <location>
        <begin position="233"/>
        <end position="378"/>
    </location>
</feature>
<dbReference type="SUPFAM" id="SSF54001">
    <property type="entry name" value="Cysteine proteinases"/>
    <property type="match status" value="1"/>
</dbReference>
<proteinExistence type="predicted"/>
<dbReference type="KEGG" id="psey:GU243_00140"/>
<dbReference type="InterPro" id="IPR023346">
    <property type="entry name" value="Lysozyme-like_dom_sf"/>
</dbReference>
<gene>
    <name evidence="2" type="ORF">GU243_00140</name>
</gene>
<dbReference type="PANTHER" id="PTHR37423">
    <property type="entry name" value="SOLUBLE LYTIC MUREIN TRANSGLYCOSYLASE-RELATED"/>
    <property type="match status" value="1"/>
</dbReference>
<dbReference type="SUPFAM" id="SSF53955">
    <property type="entry name" value="Lysozyme-like"/>
    <property type="match status" value="1"/>
</dbReference>
<dbReference type="InterPro" id="IPR007921">
    <property type="entry name" value="CHAP_dom"/>
</dbReference>
<protein>
    <submittedName>
        <fullName evidence="2">Transglycosylase SLT domain-containing protein</fullName>
    </submittedName>
</protein>
<dbReference type="CDD" id="cd00254">
    <property type="entry name" value="LT-like"/>
    <property type="match status" value="1"/>
</dbReference>
<name>A0A6P1NLN7_9MICC</name>
<evidence type="ECO:0000313" key="3">
    <source>
        <dbReference type="Proteomes" id="UP000464186"/>
    </source>
</evidence>
<dbReference type="InterPro" id="IPR008258">
    <property type="entry name" value="Transglycosylase_SLT_dom_1"/>
</dbReference>
<dbReference type="Gene3D" id="1.10.530.10">
    <property type="match status" value="1"/>
</dbReference>
<organism evidence="2 3">
    <name type="scientific">Pseudarthrobacter psychrotolerans</name>
    <dbReference type="NCBI Taxonomy" id="2697569"/>
    <lineage>
        <taxon>Bacteria</taxon>
        <taxon>Bacillati</taxon>
        <taxon>Actinomycetota</taxon>
        <taxon>Actinomycetes</taxon>
        <taxon>Micrococcales</taxon>
        <taxon>Micrococcaceae</taxon>
        <taxon>Pseudarthrobacter</taxon>
    </lineage>
</organism>
<dbReference type="Proteomes" id="UP000464186">
    <property type="component" value="Chromosome"/>
</dbReference>
<accession>A0A6P1NLN7</accession>
<dbReference type="EMBL" id="CP047898">
    <property type="protein sequence ID" value="QHK18462.1"/>
    <property type="molecule type" value="Genomic_DNA"/>
</dbReference>
<dbReference type="Pfam" id="PF01464">
    <property type="entry name" value="SLT"/>
    <property type="match status" value="1"/>
</dbReference>
<dbReference type="PROSITE" id="PS50911">
    <property type="entry name" value="CHAP"/>
    <property type="match status" value="1"/>
</dbReference>
<dbReference type="Pfam" id="PF05257">
    <property type="entry name" value="CHAP"/>
    <property type="match status" value="1"/>
</dbReference>
<reference evidence="2 3" key="1">
    <citation type="submission" date="2020-01" db="EMBL/GenBank/DDBJ databases">
        <title>Pseudarthrobacter psychrotolerans sp. nov., isolated from antarctic soil.</title>
        <authorList>
            <person name="Shin Y."/>
            <person name="Park W."/>
        </authorList>
    </citation>
    <scope>NUCLEOTIDE SEQUENCE [LARGE SCALE GENOMIC DNA]</scope>
    <source>
        <strain evidence="2 3">YJ56</strain>
    </source>
</reference>
<dbReference type="AlphaFoldDB" id="A0A6P1NLN7"/>
<keyword evidence="3" id="KW-1185">Reference proteome</keyword>
<sequence length="383" mass="39752">MKMLSRAGGAFFITILFAASLLVAVVLGAVSGARAGASTDPSSCVAPLPGAGLAAGKVPAEYVEAIREAAKASGIPAPILAGQLRQESNFNPKAVSHAGARGIAQFMPGTWASYGQGKDPSDPQAGISAQGKFMGELLQQAKASGFAGDPVDLALAGYNAGWGGVTAVGGIPDNGETAQYVTRIRQFANEFAAKDGTDAVTAGDDKGSGDCDLATGTSSGNDDYPFKDLPHCVLNANGGYAGCPAGSQSEFNAFHGECVDFVMWRLNQQFGVTKAPWKIMNGNFRPDGGVLGDARDYRAAWENKGWPVDKTPTVGAVVWYGPSNANASSAGYGHVAIVKEVLKDGSFIEEGYNFGFPPDDHKYYTTKRANSAPDNFLHLPKAG</sequence>